<evidence type="ECO:0000313" key="3">
    <source>
        <dbReference type="EMBL" id="MBK1882957.1"/>
    </source>
</evidence>
<evidence type="ECO:0008006" key="5">
    <source>
        <dbReference type="Google" id="ProtNLM"/>
    </source>
</evidence>
<feature type="chain" id="PRO_5038094448" description="DUF3153 domain-containing protein" evidence="2">
    <location>
        <begin position="23"/>
        <end position="238"/>
    </location>
</feature>
<evidence type="ECO:0000256" key="1">
    <source>
        <dbReference type="SAM" id="Phobius"/>
    </source>
</evidence>
<evidence type="ECO:0000313" key="4">
    <source>
        <dbReference type="Proteomes" id="UP000603141"/>
    </source>
</evidence>
<feature type="transmembrane region" description="Helical" evidence="1">
    <location>
        <begin position="209"/>
        <end position="229"/>
    </location>
</feature>
<evidence type="ECO:0000256" key="2">
    <source>
        <dbReference type="SAM" id="SignalP"/>
    </source>
</evidence>
<organism evidence="3 4">
    <name type="scientific">Luteolibacter pohnpeiensis</name>
    <dbReference type="NCBI Taxonomy" id="454153"/>
    <lineage>
        <taxon>Bacteria</taxon>
        <taxon>Pseudomonadati</taxon>
        <taxon>Verrucomicrobiota</taxon>
        <taxon>Verrucomicrobiia</taxon>
        <taxon>Verrucomicrobiales</taxon>
        <taxon>Verrucomicrobiaceae</taxon>
        <taxon>Luteolibacter</taxon>
    </lineage>
</organism>
<name>A0A934SB59_9BACT</name>
<protein>
    <recommendedName>
        <fullName evidence="5">DUF3153 domain-containing protein</fullName>
    </recommendedName>
</protein>
<feature type="signal peptide" evidence="2">
    <location>
        <begin position="1"/>
        <end position="22"/>
    </location>
</feature>
<proteinExistence type="predicted"/>
<comment type="caution">
    <text evidence="3">The sequence shown here is derived from an EMBL/GenBank/DDBJ whole genome shotgun (WGS) entry which is preliminary data.</text>
</comment>
<reference evidence="3" key="1">
    <citation type="submission" date="2021-01" db="EMBL/GenBank/DDBJ databases">
        <title>Modified the classification status of verrucomicrobia.</title>
        <authorList>
            <person name="Feng X."/>
        </authorList>
    </citation>
    <scope>NUCLEOTIDE SEQUENCE</scope>
    <source>
        <strain evidence="3">KCTC 22041</strain>
    </source>
</reference>
<dbReference type="PROSITE" id="PS51257">
    <property type="entry name" value="PROKAR_LIPOPROTEIN"/>
    <property type="match status" value="1"/>
</dbReference>
<keyword evidence="1" id="KW-0472">Membrane</keyword>
<dbReference type="Proteomes" id="UP000603141">
    <property type="component" value="Unassembled WGS sequence"/>
</dbReference>
<keyword evidence="4" id="KW-1185">Reference proteome</keyword>
<accession>A0A934SB59</accession>
<keyword evidence="1" id="KW-1133">Transmembrane helix</keyword>
<dbReference type="RefSeq" id="WP_200270599.1">
    <property type="nucleotide sequence ID" value="NZ_JAENIJ010000016.1"/>
</dbReference>
<gene>
    <name evidence="3" type="ORF">JIN85_11060</name>
</gene>
<keyword evidence="2" id="KW-0732">Signal</keyword>
<keyword evidence="1" id="KW-0812">Transmembrane</keyword>
<dbReference type="AlphaFoldDB" id="A0A934SB59"/>
<dbReference type="EMBL" id="JAENIJ010000016">
    <property type="protein sequence ID" value="MBK1882957.1"/>
    <property type="molecule type" value="Genomic_DNA"/>
</dbReference>
<sequence length="238" mass="25360">MIRRIILLLCSLAICLSISSCIDGKEEIWLNADGSGKAEFHYQIPATAASFKGGADGIDAMLADLLKNQPEATHSAVSENGRVSIAVSLPFKSADDLKSLATLKDSGSMPDSFKYFAGKIDFAQSGRTISVSRTVDPGKALPGSGFYPKSQLKNHQLSYIVHLPLAATESNATRTEDAGKTLIWEVPLAKALRAPITTRFKAIIPIPGWLIGIAIGAGVAALAIVFLIVRALKKRRKG</sequence>